<gene>
    <name evidence="2" type="ORF">GJ700_04460</name>
</gene>
<comment type="caution">
    <text evidence="2">The sequence shown here is derived from an EMBL/GenBank/DDBJ whole genome shotgun (WGS) entry which is preliminary data.</text>
</comment>
<feature type="domain" description="STAS" evidence="1">
    <location>
        <begin position="1"/>
        <end position="85"/>
    </location>
</feature>
<dbReference type="Proteomes" id="UP000446768">
    <property type="component" value="Unassembled WGS sequence"/>
</dbReference>
<dbReference type="InterPro" id="IPR002645">
    <property type="entry name" value="STAS_dom"/>
</dbReference>
<evidence type="ECO:0000313" key="2">
    <source>
        <dbReference type="EMBL" id="MRV70972.1"/>
    </source>
</evidence>
<dbReference type="CDD" id="cd07043">
    <property type="entry name" value="STAS_anti-anti-sigma_factors"/>
    <property type="match status" value="1"/>
</dbReference>
<dbReference type="InterPro" id="IPR036513">
    <property type="entry name" value="STAS_dom_sf"/>
</dbReference>
<dbReference type="EMBL" id="WKJJ01000002">
    <property type="protein sequence ID" value="MRV70972.1"/>
    <property type="molecule type" value="Genomic_DNA"/>
</dbReference>
<proteinExistence type="predicted"/>
<dbReference type="PROSITE" id="PS50801">
    <property type="entry name" value="STAS"/>
    <property type="match status" value="1"/>
</dbReference>
<dbReference type="AlphaFoldDB" id="A0A7X2IK12"/>
<accession>A0A7X2IK12</accession>
<dbReference type="RefSeq" id="WP_154371433.1">
    <property type="nucleotide sequence ID" value="NZ_WKJJ01000002.1"/>
</dbReference>
<dbReference type="Pfam" id="PF13466">
    <property type="entry name" value="STAS_2"/>
    <property type="match status" value="1"/>
</dbReference>
<organism evidence="2 3">
    <name type="scientific">Pseudoduganella rivuli</name>
    <dbReference type="NCBI Taxonomy" id="2666085"/>
    <lineage>
        <taxon>Bacteria</taxon>
        <taxon>Pseudomonadati</taxon>
        <taxon>Pseudomonadota</taxon>
        <taxon>Betaproteobacteria</taxon>
        <taxon>Burkholderiales</taxon>
        <taxon>Oxalobacteraceae</taxon>
        <taxon>Telluria group</taxon>
        <taxon>Pseudoduganella</taxon>
    </lineage>
</organism>
<dbReference type="SUPFAM" id="SSF52091">
    <property type="entry name" value="SpoIIaa-like"/>
    <property type="match status" value="1"/>
</dbReference>
<dbReference type="Gene3D" id="3.30.750.24">
    <property type="entry name" value="STAS domain"/>
    <property type="match status" value="1"/>
</dbReference>
<protein>
    <submittedName>
        <fullName evidence="2">STAS domain-containing protein</fullName>
    </submittedName>
</protein>
<sequence>MPDSIDNLLPLSSLTVDNATAALAQGVAALSAGQTVFDLRNVQSVDSSAVSVLLAWQRAARAAGVVLELRNLPAKLRSLTKLYGVCALVSPSLAECADVSSHPAAEAATTHHHHHHH</sequence>
<dbReference type="InterPro" id="IPR058548">
    <property type="entry name" value="MlaB-like_STAS"/>
</dbReference>
<reference evidence="2 3" key="1">
    <citation type="submission" date="2019-11" db="EMBL/GenBank/DDBJ databases">
        <title>Novel species isolated from a subtropical stream in China.</title>
        <authorList>
            <person name="Lu H."/>
        </authorList>
    </citation>
    <scope>NUCLEOTIDE SEQUENCE [LARGE SCALE GENOMIC DNA]</scope>
    <source>
        <strain evidence="2 3">FT92W</strain>
    </source>
</reference>
<evidence type="ECO:0000313" key="3">
    <source>
        <dbReference type="Proteomes" id="UP000446768"/>
    </source>
</evidence>
<keyword evidence="3" id="KW-1185">Reference proteome</keyword>
<evidence type="ECO:0000259" key="1">
    <source>
        <dbReference type="PROSITE" id="PS50801"/>
    </source>
</evidence>
<name>A0A7X2IK12_9BURK</name>